<feature type="region of interest" description="Disordered" evidence="1">
    <location>
        <begin position="427"/>
        <end position="452"/>
    </location>
</feature>
<dbReference type="AlphaFoldDB" id="A0A0N1P1J3"/>
<dbReference type="GO" id="GO:0071108">
    <property type="term" value="P:protein K48-linked deubiquitination"/>
    <property type="evidence" value="ECO:0007669"/>
    <property type="project" value="TreeGrafter"/>
</dbReference>
<dbReference type="PANTHER" id="PTHR12931">
    <property type="entry name" value="UBIQUITIN THIOLESTERASE PROTEIN OTUB"/>
    <property type="match status" value="1"/>
</dbReference>
<dbReference type="SUPFAM" id="SSF54001">
    <property type="entry name" value="Cysteine proteinases"/>
    <property type="match status" value="1"/>
</dbReference>
<dbReference type="GO" id="GO:0004843">
    <property type="term" value="F:cysteine-type deubiquitinase activity"/>
    <property type="evidence" value="ECO:0007669"/>
    <property type="project" value="TreeGrafter"/>
</dbReference>
<evidence type="ECO:0000313" key="3">
    <source>
        <dbReference type="EMBL" id="KPI44483.1"/>
    </source>
</evidence>
<feature type="domain" description="OTU" evidence="2">
    <location>
        <begin position="60"/>
        <end position="245"/>
    </location>
</feature>
<dbReference type="Gene3D" id="1.20.1300.20">
    <property type="entry name" value="Peptidase C65 Otubain, subdomain 2"/>
    <property type="match status" value="1"/>
</dbReference>
<dbReference type="EMBL" id="LFJN01000003">
    <property type="protein sequence ID" value="KPI44483.1"/>
    <property type="molecule type" value="Genomic_DNA"/>
</dbReference>
<proteinExistence type="predicted"/>
<dbReference type="InterPro" id="IPR019400">
    <property type="entry name" value="Peptidase_C65_otubain"/>
</dbReference>
<dbReference type="PANTHER" id="PTHR12931:SF15">
    <property type="entry name" value="UBIQUITIN THIOESTERASE OTUBAIN-LIKE"/>
    <property type="match status" value="1"/>
</dbReference>
<dbReference type="Pfam" id="PF10275">
    <property type="entry name" value="Peptidase_C65"/>
    <property type="match status" value="2"/>
</dbReference>
<dbReference type="STRING" id="1664694.A0A0N1P1J3"/>
<dbReference type="GeneID" id="28740995"/>
<dbReference type="VEuPathDB" id="FungiDB:AB675_8651"/>
<sequence length="452" mass="50758">MGSTNAEEMEEFQRLSDRYQPSLEGPLIGDKLPMSALVTEYSQADPTYVAKTHALASRYVAYRRVKGDGQCGWRGAVFGYFESIWLSGNRDFALQEFTRLKSFADTMTMAGIDYSLVEEMFDETWTLFQEILSAFEQNQRSNDVVTRALNDENRSNAIVYHFKMMTSAYMALHSHRSDSARDRSDWASGIDTGVIAPAGLAVEVLYLDRSAGDEVTPHEFVENAASKPAIRLLYRPGHYDLIYKRDEAYTVLLANDLPTQDNFQQFGNYMTDDQSNAEDVISYLFSNQFSTVDTTASQYDQPYSYATTTSQSFPYTSVPYTEPASYDTTYVQEQYSPQHFPNQPISAPSDQFSSHQMSSASRHPSTESYATPASSPANTSSLPPTSLNQPYLPAAPPSDNFKHSEYSSAIRAPMRYPHSTLIPLDQSAWGPASQDSAHYSHSDFTPHMYQGR</sequence>
<protein>
    <submittedName>
        <fullName evidence="3">Ubiquitin thioesterase otubain-like protein</fullName>
    </submittedName>
</protein>
<dbReference type="OrthoDB" id="18915at2759"/>
<organism evidence="3 4">
    <name type="scientific">Cyphellophora attinorum</name>
    <dbReference type="NCBI Taxonomy" id="1664694"/>
    <lineage>
        <taxon>Eukaryota</taxon>
        <taxon>Fungi</taxon>
        <taxon>Dikarya</taxon>
        <taxon>Ascomycota</taxon>
        <taxon>Pezizomycotina</taxon>
        <taxon>Eurotiomycetes</taxon>
        <taxon>Chaetothyriomycetidae</taxon>
        <taxon>Chaetothyriales</taxon>
        <taxon>Cyphellophoraceae</taxon>
        <taxon>Cyphellophora</taxon>
    </lineage>
</organism>
<dbReference type="InterPro" id="IPR042467">
    <property type="entry name" value="Peptidase_C65_otubain_sub2"/>
</dbReference>
<dbReference type="InterPro" id="IPR003323">
    <property type="entry name" value="OTU_dom"/>
</dbReference>
<gene>
    <name evidence="3" type="ORF">AB675_8651</name>
</gene>
<name>A0A0N1P1J3_9EURO</name>
<feature type="compositionally biased region" description="Polar residues" evidence="1">
    <location>
        <begin position="433"/>
        <end position="443"/>
    </location>
</feature>
<keyword evidence="4" id="KW-1185">Reference proteome</keyword>
<feature type="compositionally biased region" description="Low complexity" evidence="1">
    <location>
        <begin position="368"/>
        <end position="386"/>
    </location>
</feature>
<dbReference type="PROSITE" id="PS50802">
    <property type="entry name" value="OTU"/>
    <property type="match status" value="1"/>
</dbReference>
<evidence type="ECO:0000313" key="4">
    <source>
        <dbReference type="Proteomes" id="UP000038010"/>
    </source>
</evidence>
<accession>A0A0N1P1J3</accession>
<dbReference type="GO" id="GO:0005634">
    <property type="term" value="C:nucleus"/>
    <property type="evidence" value="ECO:0007669"/>
    <property type="project" value="TreeGrafter"/>
</dbReference>
<dbReference type="RefSeq" id="XP_018004446.1">
    <property type="nucleotide sequence ID" value="XM_018149115.1"/>
</dbReference>
<reference evidence="3 4" key="1">
    <citation type="submission" date="2015-06" db="EMBL/GenBank/DDBJ databases">
        <title>Draft genome of the ant-associated black yeast Phialophora attae CBS 131958.</title>
        <authorList>
            <person name="Moreno L.F."/>
            <person name="Stielow B.J."/>
            <person name="de Hoog S."/>
            <person name="Vicente V.A."/>
            <person name="Weiss V.A."/>
            <person name="de Vries M."/>
            <person name="Cruz L.M."/>
            <person name="Souza E.M."/>
        </authorList>
    </citation>
    <scope>NUCLEOTIDE SEQUENCE [LARGE SCALE GENOMIC DNA]</scope>
    <source>
        <strain evidence="3 4">CBS 131958</strain>
    </source>
</reference>
<dbReference type="CDD" id="cd22749">
    <property type="entry name" value="Otubain_C65"/>
    <property type="match status" value="1"/>
</dbReference>
<feature type="compositionally biased region" description="Polar residues" evidence="1">
    <location>
        <begin position="338"/>
        <end position="367"/>
    </location>
</feature>
<comment type="caution">
    <text evidence="3">The sequence shown here is derived from an EMBL/GenBank/DDBJ whole genome shotgun (WGS) entry which is preliminary data.</text>
</comment>
<evidence type="ECO:0000256" key="1">
    <source>
        <dbReference type="SAM" id="MobiDB-lite"/>
    </source>
</evidence>
<dbReference type="Proteomes" id="UP000038010">
    <property type="component" value="Unassembled WGS sequence"/>
</dbReference>
<dbReference type="InterPro" id="IPR038765">
    <property type="entry name" value="Papain-like_cys_pep_sf"/>
</dbReference>
<dbReference type="GO" id="GO:0043130">
    <property type="term" value="F:ubiquitin binding"/>
    <property type="evidence" value="ECO:0007669"/>
    <property type="project" value="TreeGrafter"/>
</dbReference>
<feature type="region of interest" description="Disordered" evidence="1">
    <location>
        <begin position="338"/>
        <end position="400"/>
    </location>
</feature>
<evidence type="ECO:0000259" key="2">
    <source>
        <dbReference type="PROSITE" id="PS50802"/>
    </source>
</evidence>